<dbReference type="OrthoDB" id="159246at2"/>
<gene>
    <name evidence="3" type="ORF">Amme_031_012</name>
</gene>
<dbReference type="SUPFAM" id="SSF53448">
    <property type="entry name" value="Nucleotide-diphospho-sugar transferases"/>
    <property type="match status" value="1"/>
</dbReference>
<dbReference type="InterPro" id="IPR029044">
    <property type="entry name" value="Nucleotide-diphossugar_trans"/>
</dbReference>
<comment type="caution">
    <text evidence="3">The sequence shown here is derived from an EMBL/GenBank/DDBJ whole genome shotgun (WGS) entry which is preliminary data.</text>
</comment>
<dbReference type="Proteomes" id="UP000019760">
    <property type="component" value="Unassembled WGS sequence"/>
</dbReference>
<dbReference type="RefSeq" id="WP_042057305.1">
    <property type="nucleotide sequence ID" value="NZ_BAND01000031.1"/>
</dbReference>
<evidence type="ECO:0000313" key="4">
    <source>
        <dbReference type="Proteomes" id="UP000019760"/>
    </source>
</evidence>
<evidence type="ECO:0000256" key="1">
    <source>
        <dbReference type="ARBA" id="ARBA00022842"/>
    </source>
</evidence>
<feature type="domain" description="MobA-like NTP transferase" evidence="2">
    <location>
        <begin position="22"/>
        <end position="130"/>
    </location>
</feature>
<dbReference type="Pfam" id="PF12804">
    <property type="entry name" value="NTP_transf_3"/>
    <property type="match status" value="1"/>
</dbReference>
<dbReference type="AlphaFoldDB" id="A0A023D456"/>
<keyword evidence="4" id="KW-1185">Reference proteome</keyword>
<dbReference type="GO" id="GO:0016779">
    <property type="term" value="F:nucleotidyltransferase activity"/>
    <property type="evidence" value="ECO:0007669"/>
    <property type="project" value="UniProtKB-ARBA"/>
</dbReference>
<evidence type="ECO:0000259" key="2">
    <source>
        <dbReference type="Pfam" id="PF12804"/>
    </source>
</evidence>
<keyword evidence="1" id="KW-0460">Magnesium</keyword>
<sequence>MTELPVLVLAGSRDGDRDPLARHGGVAHKALLPVAGRPMLARVLDCLRATPGLGTIHVSTEAPDDLREVAGNVVFLPAAPGPSASVAQAIAACGTPLLVTTADHPLLRPVWIAEFLAESDACDLAVAVATRAVIERDVPGTKRTYIRLRDMRFSGCNLFLFATPASRDVVRLWQRLERERKKPWRMAAILGPTILLRAVTGTLTSTALCRHIERLTGARVRLVPMSDGKAAVDVDKPADLTLVERILSET</sequence>
<proteinExistence type="predicted"/>
<reference evidence="4" key="1">
    <citation type="journal article" date="2014" name="FEMS Microbiol. Lett.">
        <title>Draft Genomic DNA Sequence of the Facultatively Methylotrophic Bacterium Acidomonas methanolica type strain MB58.</title>
        <authorList>
            <person name="Higashiura N."/>
            <person name="Hadano H."/>
            <person name="Hirakawa H."/>
            <person name="Matsutani M."/>
            <person name="Takabe S."/>
            <person name="Matsushita K."/>
            <person name="Azuma Y."/>
        </authorList>
    </citation>
    <scope>NUCLEOTIDE SEQUENCE [LARGE SCALE GENOMIC DNA]</scope>
    <source>
        <strain evidence="4">MB58</strain>
    </source>
</reference>
<accession>A0A023D456</accession>
<protein>
    <recommendedName>
        <fullName evidence="2">MobA-like NTP transferase domain-containing protein</fullName>
    </recommendedName>
</protein>
<dbReference type="EMBL" id="BAND01000031">
    <property type="protein sequence ID" value="GAJ28550.1"/>
    <property type="molecule type" value="Genomic_DNA"/>
</dbReference>
<reference evidence="3 4" key="2">
    <citation type="journal article" date="2014" name="FEMS Microbiol. Lett.">
        <title>Draft genomic DNA sequence of the facultatively methylotrophic bacterium Acidomonas methanolica type strain MB58.</title>
        <authorList>
            <person name="Higashiura N."/>
            <person name="Hadano H."/>
            <person name="Hirakawa H."/>
            <person name="Matsutani M."/>
            <person name="Takabe S."/>
            <person name="Matsushita K."/>
            <person name="Azuma Y."/>
        </authorList>
    </citation>
    <scope>NUCLEOTIDE SEQUENCE [LARGE SCALE GENOMIC DNA]</scope>
    <source>
        <strain evidence="3 4">MB58</strain>
    </source>
</reference>
<dbReference type="InterPro" id="IPR025877">
    <property type="entry name" value="MobA-like_NTP_Trfase"/>
</dbReference>
<evidence type="ECO:0000313" key="3">
    <source>
        <dbReference type="EMBL" id="GAJ28550.1"/>
    </source>
</evidence>
<organism evidence="3 4">
    <name type="scientific">Acidomonas methanolica NBRC 104435</name>
    <dbReference type="NCBI Taxonomy" id="1231351"/>
    <lineage>
        <taxon>Bacteria</taxon>
        <taxon>Pseudomonadati</taxon>
        <taxon>Pseudomonadota</taxon>
        <taxon>Alphaproteobacteria</taxon>
        <taxon>Acetobacterales</taxon>
        <taxon>Acetobacteraceae</taxon>
        <taxon>Acidomonas</taxon>
    </lineage>
</organism>
<dbReference type="Gene3D" id="3.90.550.10">
    <property type="entry name" value="Spore Coat Polysaccharide Biosynthesis Protein SpsA, Chain A"/>
    <property type="match status" value="1"/>
</dbReference>
<name>A0A023D456_ACIMT</name>